<dbReference type="PROSITE" id="PS00855">
    <property type="entry name" value="SPASE_II"/>
    <property type="match status" value="1"/>
</dbReference>
<keyword evidence="2" id="KW-1133">Transmembrane helix</keyword>
<feature type="transmembrane region" description="Helical" evidence="2">
    <location>
        <begin position="80"/>
        <end position="104"/>
    </location>
</feature>
<dbReference type="Proteomes" id="UP000178315">
    <property type="component" value="Unassembled WGS sequence"/>
</dbReference>
<feature type="domain" description="Methyltransferase" evidence="3">
    <location>
        <begin position="190"/>
        <end position="284"/>
    </location>
</feature>
<dbReference type="Gene3D" id="3.40.50.150">
    <property type="entry name" value="Vaccinia Virus protein VP39"/>
    <property type="match status" value="1"/>
</dbReference>
<organism evidence="4 5">
    <name type="scientific">Candidatus Jacksonbacteria bacterium RIFCSPLOWO2_02_FULL_44_20</name>
    <dbReference type="NCBI Taxonomy" id="1798460"/>
    <lineage>
        <taxon>Bacteria</taxon>
        <taxon>Candidatus Jacksoniibacteriota</taxon>
    </lineage>
</organism>
<keyword evidence="2" id="KW-0812">Transmembrane</keyword>
<evidence type="ECO:0000256" key="2">
    <source>
        <dbReference type="SAM" id="Phobius"/>
    </source>
</evidence>
<dbReference type="InterPro" id="IPR041698">
    <property type="entry name" value="Methyltransf_25"/>
</dbReference>
<evidence type="ECO:0000259" key="3">
    <source>
        <dbReference type="Pfam" id="PF13649"/>
    </source>
</evidence>
<dbReference type="Pfam" id="PF01252">
    <property type="entry name" value="Peptidase_A8"/>
    <property type="match status" value="1"/>
</dbReference>
<dbReference type="PANTHER" id="PTHR42912">
    <property type="entry name" value="METHYLTRANSFERASE"/>
    <property type="match status" value="1"/>
</dbReference>
<dbReference type="Pfam" id="PF13649">
    <property type="entry name" value="Methyltransf_25"/>
    <property type="match status" value="1"/>
</dbReference>
<sequence>MRQCSRGIIFFIFDRLLKHIVTQSDGFFIFGGLIGFALSKNSGIALSIPIPTIVSVPATIALILFIAWRMRRRVIHRRDFIFFALIFFGGISNLIDRIFYGYVLDYITVRAFSHEFSFNIADAMIVFGTFALLFSVRGEERNINEINKQTYNAIASAFSKSREKPIWGEVEQFAKYVKDGLSLDKAGAHILDIGCGNGRLVKLFNGMNVHYVGVDASDELLTLARERVVDTKLSIKFKRADMRDLPFESETFDFVFMIASVHHLSESDQMIALKEAHRVLKPGGMLFVTVFNMLRFSFSDKTVWRYRAYPLVRTL</sequence>
<proteinExistence type="inferred from homology"/>
<dbReference type="GO" id="GO:0008168">
    <property type="term" value="F:methyltransferase activity"/>
    <property type="evidence" value="ECO:0007669"/>
    <property type="project" value="TreeGrafter"/>
</dbReference>
<name>A0A1G2A9F3_9BACT</name>
<feature type="transmembrane region" description="Helical" evidence="2">
    <location>
        <begin position="20"/>
        <end position="38"/>
    </location>
</feature>
<comment type="similarity">
    <text evidence="1">Belongs to the peptidase A8 family.</text>
</comment>
<dbReference type="SUPFAM" id="SSF53335">
    <property type="entry name" value="S-adenosyl-L-methionine-dependent methyltransferases"/>
    <property type="match status" value="1"/>
</dbReference>
<dbReference type="PANTHER" id="PTHR42912:SF93">
    <property type="entry name" value="N6-ADENOSINE-METHYLTRANSFERASE TMT1A"/>
    <property type="match status" value="1"/>
</dbReference>
<dbReference type="InterPro" id="IPR001872">
    <property type="entry name" value="Peptidase_A8"/>
</dbReference>
<keyword evidence="2" id="KW-0472">Membrane</keyword>
<comment type="caution">
    <text evidence="4">The sequence shown here is derived from an EMBL/GenBank/DDBJ whole genome shotgun (WGS) entry which is preliminary data.</text>
</comment>
<dbReference type="PRINTS" id="PR00781">
    <property type="entry name" value="LIPOSIGPTASE"/>
</dbReference>
<gene>
    <name evidence="4" type="ORF">A3H61_03235</name>
</gene>
<reference evidence="4 5" key="1">
    <citation type="journal article" date="2016" name="Nat. Commun.">
        <title>Thousands of microbial genomes shed light on interconnected biogeochemical processes in an aquifer system.</title>
        <authorList>
            <person name="Anantharaman K."/>
            <person name="Brown C.T."/>
            <person name="Hug L.A."/>
            <person name="Sharon I."/>
            <person name="Castelle C.J."/>
            <person name="Probst A.J."/>
            <person name="Thomas B.C."/>
            <person name="Singh A."/>
            <person name="Wilkins M.J."/>
            <person name="Karaoz U."/>
            <person name="Brodie E.L."/>
            <person name="Williams K.H."/>
            <person name="Hubbard S.S."/>
            <person name="Banfield J.F."/>
        </authorList>
    </citation>
    <scope>NUCLEOTIDE SEQUENCE [LARGE SCALE GENOMIC DNA]</scope>
</reference>
<dbReference type="HAMAP" id="MF_00161">
    <property type="entry name" value="LspA"/>
    <property type="match status" value="1"/>
</dbReference>
<evidence type="ECO:0000256" key="1">
    <source>
        <dbReference type="RuleBase" id="RU004181"/>
    </source>
</evidence>
<evidence type="ECO:0000313" key="4">
    <source>
        <dbReference type="EMBL" id="OGY73528.1"/>
    </source>
</evidence>
<dbReference type="EMBL" id="MHJU01000011">
    <property type="protein sequence ID" value="OGY73528.1"/>
    <property type="molecule type" value="Genomic_DNA"/>
</dbReference>
<evidence type="ECO:0000313" key="5">
    <source>
        <dbReference type="Proteomes" id="UP000178315"/>
    </source>
</evidence>
<feature type="transmembrane region" description="Helical" evidence="2">
    <location>
        <begin position="116"/>
        <end position="136"/>
    </location>
</feature>
<protein>
    <recommendedName>
        <fullName evidence="3">Methyltransferase domain-containing protein</fullName>
    </recommendedName>
</protein>
<dbReference type="CDD" id="cd02440">
    <property type="entry name" value="AdoMet_MTases"/>
    <property type="match status" value="1"/>
</dbReference>
<dbReference type="GO" id="GO:0004190">
    <property type="term" value="F:aspartic-type endopeptidase activity"/>
    <property type="evidence" value="ECO:0007669"/>
    <property type="project" value="InterPro"/>
</dbReference>
<dbReference type="AlphaFoldDB" id="A0A1G2A9F3"/>
<dbReference type="GO" id="GO:0006508">
    <property type="term" value="P:proteolysis"/>
    <property type="evidence" value="ECO:0007669"/>
    <property type="project" value="InterPro"/>
</dbReference>
<accession>A0A1G2A9F3</accession>
<feature type="transmembrane region" description="Helical" evidence="2">
    <location>
        <begin position="44"/>
        <end position="68"/>
    </location>
</feature>
<dbReference type="InterPro" id="IPR029063">
    <property type="entry name" value="SAM-dependent_MTases_sf"/>
</dbReference>
<dbReference type="GO" id="GO:0016020">
    <property type="term" value="C:membrane"/>
    <property type="evidence" value="ECO:0007669"/>
    <property type="project" value="InterPro"/>
</dbReference>
<dbReference type="InterPro" id="IPR050508">
    <property type="entry name" value="Methyltransf_Superfamily"/>
</dbReference>
<feature type="non-terminal residue" evidence="4">
    <location>
        <position position="315"/>
    </location>
</feature>